<dbReference type="STRING" id="84029.CROST_14070"/>
<reference evidence="1 2" key="1">
    <citation type="submission" date="2022-04" db="EMBL/GenBank/DDBJ databases">
        <title>Genome sequence of C. roseum typestrain.</title>
        <authorList>
            <person name="Poehlein A."/>
            <person name="Schoch T."/>
            <person name="Duerre P."/>
            <person name="Daniel R."/>
        </authorList>
    </citation>
    <scope>NUCLEOTIDE SEQUENCE [LARGE SCALE GENOMIC DNA]</scope>
    <source>
        <strain evidence="1 2">DSM 7320</strain>
        <plasmid evidence="1 2">p330</plasmid>
    </source>
</reference>
<dbReference type="Proteomes" id="UP000190951">
    <property type="component" value="Plasmid p330"/>
</dbReference>
<dbReference type="InterPro" id="IPR036388">
    <property type="entry name" value="WH-like_DNA-bd_sf"/>
</dbReference>
<keyword evidence="2" id="KW-1185">Reference proteome</keyword>
<dbReference type="SUPFAM" id="SSF88946">
    <property type="entry name" value="Sigma2 domain of RNA polymerase sigma factors"/>
    <property type="match status" value="1"/>
</dbReference>
<evidence type="ECO:0000313" key="2">
    <source>
        <dbReference type="Proteomes" id="UP000190951"/>
    </source>
</evidence>
<dbReference type="InterPro" id="IPR007627">
    <property type="entry name" value="RNA_pol_sigma70_r2"/>
</dbReference>
<dbReference type="InterPro" id="IPR013325">
    <property type="entry name" value="RNA_pol_sigma_r2"/>
</dbReference>
<dbReference type="GO" id="GO:0006352">
    <property type="term" value="P:DNA-templated transcription initiation"/>
    <property type="evidence" value="ECO:0007669"/>
    <property type="project" value="InterPro"/>
</dbReference>
<dbReference type="AlphaFoldDB" id="A0A1S8LYU1"/>
<dbReference type="GO" id="GO:0003700">
    <property type="term" value="F:DNA-binding transcription factor activity"/>
    <property type="evidence" value="ECO:0007669"/>
    <property type="project" value="InterPro"/>
</dbReference>
<organism evidence="1 2">
    <name type="scientific">Clostridium felsineum</name>
    <dbReference type="NCBI Taxonomy" id="36839"/>
    <lineage>
        <taxon>Bacteria</taxon>
        <taxon>Bacillati</taxon>
        <taxon>Bacillota</taxon>
        <taxon>Clostridia</taxon>
        <taxon>Eubacteriales</taxon>
        <taxon>Clostridiaceae</taxon>
        <taxon>Clostridium</taxon>
    </lineage>
</organism>
<sequence>MNYLSDENLKLLVLKSRCGDSLALNKVIDYFDPFIKNFAKKIYIKNFDKNDLYAECKLTVLLSIKKCDIKKYNFTAYTMNSIKNNLYCKVRTQVKFQSELSLNCKVSDESCTFQDMLIDTTNPFKSFTLENALSYLSKDEKDIIDHIYFLGYSSIEYSQKSGVNYRTCLRRKNRALTKLKNQLN</sequence>
<accession>A0A1S8LYU1</accession>
<keyword evidence="1" id="KW-0614">Plasmid</keyword>
<proteinExistence type="predicted"/>
<protein>
    <submittedName>
        <fullName evidence="1">Uncharacterized protein</fullName>
    </submittedName>
</protein>
<dbReference type="InterPro" id="IPR013324">
    <property type="entry name" value="RNA_pol_sigma_r3/r4-like"/>
</dbReference>
<dbReference type="NCBIfam" id="TIGR02937">
    <property type="entry name" value="sigma70-ECF"/>
    <property type="match status" value="1"/>
</dbReference>
<gene>
    <name evidence="1" type="ORF">CROST_045220</name>
</gene>
<dbReference type="KEGG" id="crw:CROST_045220"/>
<name>A0A1S8LYU1_9CLOT</name>
<dbReference type="EMBL" id="CP096984">
    <property type="protein sequence ID" value="URZ13744.1"/>
    <property type="molecule type" value="Genomic_DNA"/>
</dbReference>
<dbReference type="Pfam" id="PF04542">
    <property type="entry name" value="Sigma70_r2"/>
    <property type="match status" value="1"/>
</dbReference>
<evidence type="ECO:0000313" key="1">
    <source>
        <dbReference type="EMBL" id="URZ13744.1"/>
    </source>
</evidence>
<geneLocation type="plasmid" evidence="1 2">
    <name>p330</name>
</geneLocation>
<dbReference type="RefSeq" id="WP_077834796.1">
    <property type="nucleotide sequence ID" value="NZ_CP096984.1"/>
</dbReference>
<dbReference type="SUPFAM" id="SSF88659">
    <property type="entry name" value="Sigma3 and sigma4 domains of RNA polymerase sigma factors"/>
    <property type="match status" value="1"/>
</dbReference>
<dbReference type="Gene3D" id="1.10.10.10">
    <property type="entry name" value="Winged helix-like DNA-binding domain superfamily/Winged helix DNA-binding domain"/>
    <property type="match status" value="1"/>
</dbReference>
<dbReference type="InterPro" id="IPR014284">
    <property type="entry name" value="RNA_pol_sigma-70_dom"/>
</dbReference>